<evidence type="ECO:0000256" key="1">
    <source>
        <dbReference type="SAM" id="MobiDB-lite"/>
    </source>
</evidence>
<proteinExistence type="predicted"/>
<gene>
    <name evidence="2" type="ORF">TNIN_7221</name>
</gene>
<evidence type="ECO:0000313" key="2">
    <source>
        <dbReference type="EMBL" id="GFY40614.1"/>
    </source>
</evidence>
<sequence>MEKHLPMTFRKHNCTCLKGITSRPQNAQDDGRTQKATSLPSSARERARVCTWLLPNFSSRFQVGRFFDQSSQLPESPKSRGAGGYCPAERDDVPSMLRRTAEYEGGGRKRPRNLHIASTIPPPTSSASLMRTAAP</sequence>
<dbReference type="AlphaFoldDB" id="A0A8X6WSR1"/>
<accession>A0A8X6WSR1</accession>
<name>A0A8X6WSR1_9ARAC</name>
<dbReference type="EMBL" id="BMAV01002000">
    <property type="protein sequence ID" value="GFY40614.1"/>
    <property type="molecule type" value="Genomic_DNA"/>
</dbReference>
<keyword evidence="3" id="KW-1185">Reference proteome</keyword>
<protein>
    <submittedName>
        <fullName evidence="2">Uncharacterized protein</fullName>
    </submittedName>
</protein>
<comment type="caution">
    <text evidence="2">The sequence shown here is derived from an EMBL/GenBank/DDBJ whole genome shotgun (WGS) entry which is preliminary data.</text>
</comment>
<dbReference type="Proteomes" id="UP000886998">
    <property type="component" value="Unassembled WGS sequence"/>
</dbReference>
<evidence type="ECO:0000313" key="3">
    <source>
        <dbReference type="Proteomes" id="UP000886998"/>
    </source>
</evidence>
<feature type="compositionally biased region" description="Basic and acidic residues" evidence="1">
    <location>
        <begin position="88"/>
        <end position="107"/>
    </location>
</feature>
<organism evidence="2 3">
    <name type="scientific">Trichonephila inaurata madagascariensis</name>
    <dbReference type="NCBI Taxonomy" id="2747483"/>
    <lineage>
        <taxon>Eukaryota</taxon>
        <taxon>Metazoa</taxon>
        <taxon>Ecdysozoa</taxon>
        <taxon>Arthropoda</taxon>
        <taxon>Chelicerata</taxon>
        <taxon>Arachnida</taxon>
        <taxon>Araneae</taxon>
        <taxon>Araneomorphae</taxon>
        <taxon>Entelegynae</taxon>
        <taxon>Araneoidea</taxon>
        <taxon>Nephilidae</taxon>
        <taxon>Trichonephila</taxon>
        <taxon>Trichonephila inaurata</taxon>
    </lineage>
</organism>
<feature type="region of interest" description="Disordered" evidence="1">
    <location>
        <begin position="21"/>
        <end position="44"/>
    </location>
</feature>
<reference evidence="2" key="1">
    <citation type="submission" date="2020-08" db="EMBL/GenBank/DDBJ databases">
        <title>Multicomponent nature underlies the extraordinary mechanical properties of spider dragline silk.</title>
        <authorList>
            <person name="Kono N."/>
            <person name="Nakamura H."/>
            <person name="Mori M."/>
            <person name="Yoshida Y."/>
            <person name="Ohtoshi R."/>
            <person name="Malay A.D."/>
            <person name="Moran D.A.P."/>
            <person name="Tomita M."/>
            <person name="Numata K."/>
            <person name="Arakawa K."/>
        </authorList>
    </citation>
    <scope>NUCLEOTIDE SEQUENCE</scope>
</reference>
<feature type="region of interest" description="Disordered" evidence="1">
    <location>
        <begin position="68"/>
        <end position="135"/>
    </location>
</feature>
<feature type="compositionally biased region" description="Polar residues" evidence="1">
    <location>
        <begin position="22"/>
        <end position="41"/>
    </location>
</feature>